<dbReference type="OrthoDB" id="9813903at2"/>
<dbReference type="SMART" id="SM00028">
    <property type="entry name" value="TPR"/>
    <property type="match status" value="6"/>
</dbReference>
<feature type="repeat" description="TPR" evidence="2">
    <location>
        <begin position="154"/>
        <end position="187"/>
    </location>
</feature>
<dbReference type="Gene3D" id="1.25.40.10">
    <property type="entry name" value="Tetratricopeptide repeat domain"/>
    <property type="match status" value="2"/>
</dbReference>
<dbReference type="Pfam" id="PF13181">
    <property type="entry name" value="TPR_8"/>
    <property type="match status" value="1"/>
</dbReference>
<dbReference type="InterPro" id="IPR050469">
    <property type="entry name" value="Diguanylate_Cyclase"/>
</dbReference>
<evidence type="ECO:0000313" key="7">
    <source>
        <dbReference type="EMBL" id="PRO71989.1"/>
    </source>
</evidence>
<feature type="transmembrane region" description="Helical" evidence="4">
    <location>
        <begin position="427"/>
        <end position="447"/>
    </location>
</feature>
<feature type="coiled-coil region" evidence="3">
    <location>
        <begin position="334"/>
        <end position="394"/>
    </location>
</feature>
<dbReference type="GO" id="GO:0043709">
    <property type="term" value="P:cell adhesion involved in single-species biofilm formation"/>
    <property type="evidence" value="ECO:0007669"/>
    <property type="project" value="TreeGrafter"/>
</dbReference>
<keyword evidence="8" id="KW-1185">Reference proteome</keyword>
<proteinExistence type="predicted"/>
<feature type="chain" id="PRO_5015445065" description="diguanylate cyclase" evidence="5">
    <location>
        <begin position="25"/>
        <end position="703"/>
    </location>
</feature>
<reference evidence="8" key="1">
    <citation type="journal article" date="2020" name="Int. J. Syst. Evol. Microbiol.">
        <title>Alteromonas alba sp. nov., a marine bacterium isolated from the seawater of the West Pacific Ocean.</title>
        <authorList>
            <person name="Sun C."/>
            <person name="Wu Y.-H."/>
            <person name="Xamxidin M."/>
            <person name="Cheng H."/>
            <person name="Xu X.-W."/>
        </authorList>
    </citation>
    <scope>NUCLEOTIDE SEQUENCE [LARGE SCALE GENOMIC DNA]</scope>
    <source>
        <strain evidence="8">190</strain>
    </source>
</reference>
<organism evidence="7 8">
    <name type="scientific">Alteromonas alba</name>
    <dbReference type="NCBI Taxonomy" id="2079529"/>
    <lineage>
        <taxon>Bacteria</taxon>
        <taxon>Pseudomonadati</taxon>
        <taxon>Pseudomonadota</taxon>
        <taxon>Gammaproteobacteria</taxon>
        <taxon>Alteromonadales</taxon>
        <taxon>Alteromonadaceae</taxon>
        <taxon>Alteromonas/Salinimonas group</taxon>
        <taxon>Alteromonas</taxon>
    </lineage>
</organism>
<dbReference type="PROSITE" id="PS50293">
    <property type="entry name" value="TPR_REGION"/>
    <property type="match status" value="2"/>
</dbReference>
<dbReference type="CDD" id="cd01949">
    <property type="entry name" value="GGDEF"/>
    <property type="match status" value="1"/>
</dbReference>
<dbReference type="GO" id="GO:0052621">
    <property type="term" value="F:diguanylate cyclase activity"/>
    <property type="evidence" value="ECO:0007669"/>
    <property type="project" value="UniProtKB-EC"/>
</dbReference>
<evidence type="ECO:0000256" key="2">
    <source>
        <dbReference type="PROSITE-ProRule" id="PRU00339"/>
    </source>
</evidence>
<evidence type="ECO:0000256" key="1">
    <source>
        <dbReference type="ARBA" id="ARBA00012528"/>
    </source>
</evidence>
<dbReference type="EC" id="2.7.7.65" evidence="1"/>
<evidence type="ECO:0000256" key="5">
    <source>
        <dbReference type="SAM" id="SignalP"/>
    </source>
</evidence>
<keyword evidence="4" id="KW-1133">Transmembrane helix</keyword>
<feature type="coiled-coil region" evidence="3">
    <location>
        <begin position="456"/>
        <end position="487"/>
    </location>
</feature>
<dbReference type="NCBIfam" id="TIGR00254">
    <property type="entry name" value="GGDEF"/>
    <property type="match status" value="1"/>
</dbReference>
<dbReference type="Pfam" id="PF13424">
    <property type="entry name" value="TPR_12"/>
    <property type="match status" value="1"/>
</dbReference>
<dbReference type="InterPro" id="IPR029787">
    <property type="entry name" value="Nucleotide_cyclase"/>
</dbReference>
<dbReference type="SUPFAM" id="SSF55073">
    <property type="entry name" value="Nucleotide cyclase"/>
    <property type="match status" value="1"/>
</dbReference>
<protein>
    <recommendedName>
        <fullName evidence="1">diguanylate cyclase</fullName>
        <ecNumber evidence="1">2.7.7.65</ecNumber>
    </recommendedName>
</protein>
<dbReference type="GO" id="GO:1902201">
    <property type="term" value="P:negative regulation of bacterial-type flagellum-dependent cell motility"/>
    <property type="evidence" value="ECO:0007669"/>
    <property type="project" value="TreeGrafter"/>
</dbReference>
<dbReference type="RefSeq" id="WP_105935957.1">
    <property type="nucleotide sequence ID" value="NZ_PVNP01000193.1"/>
</dbReference>
<dbReference type="InterPro" id="IPR011990">
    <property type="entry name" value="TPR-like_helical_dom_sf"/>
</dbReference>
<evidence type="ECO:0000256" key="4">
    <source>
        <dbReference type="SAM" id="Phobius"/>
    </source>
</evidence>
<comment type="caution">
    <text evidence="7">The sequence shown here is derived from an EMBL/GenBank/DDBJ whole genome shotgun (WGS) entry which is preliminary data.</text>
</comment>
<dbReference type="InterPro" id="IPR000160">
    <property type="entry name" value="GGDEF_dom"/>
</dbReference>
<dbReference type="PANTHER" id="PTHR45138">
    <property type="entry name" value="REGULATORY COMPONENTS OF SENSORY TRANSDUCTION SYSTEM"/>
    <property type="match status" value="1"/>
</dbReference>
<evidence type="ECO:0000313" key="8">
    <source>
        <dbReference type="Proteomes" id="UP000238949"/>
    </source>
</evidence>
<dbReference type="Pfam" id="PF00990">
    <property type="entry name" value="GGDEF"/>
    <property type="match status" value="1"/>
</dbReference>
<evidence type="ECO:0000256" key="3">
    <source>
        <dbReference type="SAM" id="Coils"/>
    </source>
</evidence>
<dbReference type="InterPro" id="IPR043128">
    <property type="entry name" value="Rev_trsase/Diguanyl_cyclase"/>
</dbReference>
<dbReference type="Proteomes" id="UP000238949">
    <property type="component" value="Unassembled WGS sequence"/>
</dbReference>
<dbReference type="Gene3D" id="3.30.70.270">
    <property type="match status" value="1"/>
</dbReference>
<keyword evidence="2" id="KW-0802">TPR repeat</keyword>
<keyword evidence="4" id="KW-0812">Transmembrane</keyword>
<accession>A0A2S9V6A1</accession>
<dbReference type="GO" id="GO:0005886">
    <property type="term" value="C:plasma membrane"/>
    <property type="evidence" value="ECO:0007669"/>
    <property type="project" value="TreeGrafter"/>
</dbReference>
<gene>
    <name evidence="7" type="ORF">C6Y40_18880</name>
</gene>
<sequence length="703" mass="79710">MSFRNTLRWLGCVLWVTIVSPANAQSPPQLSESVEDVTSQIVDARIEGKMRRADELAEQFINQARARNDAGLEGQALYQQARNAMERNRYDLAQSKLIEAIERFKRVDDQPRLGKAYRQMGLTYRYQSGYSQALQYVYLSMQVFQKIGDKDAISSAYNSIGVVLEKMGYYEEALEAHQQALEMNTVLDDKSGVASALYNIGDLRRVMGDLDTALTYFENALELDVASGDPKNIAYSNNKIGYLLNALGQQERARTHILKALELFRKIQAPRDIDWALSSLAQLEMDSGNLAKSKTLIDGVIERAIKNGYRSLLVDSYEIAAELAYRQADYASALSFIEAGLEQARQNNERAEESDFEALRVKVHLANNSLEQAFEALQRQKRLDDQRLNEARLEGITKVQAQAEFVRRAHQIELLEKEQALEQTSRILWMTATFTIVCVCLLLLLLYGRLIQRRINGQLEQKVAQRTLELEEKNQQLSAAYQEVEAISLTDNLTGLHNRRFLKNHIEPDFEHVLRIYYDWHVGKSVKPVHADVVMFIIDLDDFKKVNDSYGHNIGDSILVELARLMKKVFRQSDYMVRWGGEEFVAVARFINREEAALLAQRMLEIINTHHFIVSDTLTLQQTCSIGYVCFPPVLQAPEMNISFKALMAIADSCLYAAKAAGKNSWVGVESAQDPALFEDEASLPPIESLLDNEQVVIRRAGG</sequence>
<keyword evidence="3" id="KW-0175">Coiled coil</keyword>
<keyword evidence="4" id="KW-0472">Membrane</keyword>
<dbReference type="SUPFAM" id="SSF48452">
    <property type="entry name" value="TPR-like"/>
    <property type="match status" value="2"/>
</dbReference>
<feature type="repeat" description="TPR" evidence="2">
    <location>
        <begin position="194"/>
        <end position="227"/>
    </location>
</feature>
<dbReference type="PROSITE" id="PS50887">
    <property type="entry name" value="GGDEF"/>
    <property type="match status" value="1"/>
</dbReference>
<dbReference type="PROSITE" id="PS50005">
    <property type="entry name" value="TPR"/>
    <property type="match status" value="2"/>
</dbReference>
<feature type="signal peptide" evidence="5">
    <location>
        <begin position="1"/>
        <end position="24"/>
    </location>
</feature>
<keyword evidence="5" id="KW-0732">Signal</keyword>
<dbReference type="SMART" id="SM00267">
    <property type="entry name" value="GGDEF"/>
    <property type="match status" value="1"/>
</dbReference>
<name>A0A2S9V6A1_9ALTE</name>
<dbReference type="EMBL" id="PVNP01000193">
    <property type="protein sequence ID" value="PRO71989.1"/>
    <property type="molecule type" value="Genomic_DNA"/>
</dbReference>
<dbReference type="AlphaFoldDB" id="A0A2S9V6A1"/>
<feature type="domain" description="GGDEF" evidence="6">
    <location>
        <begin position="531"/>
        <end position="671"/>
    </location>
</feature>
<evidence type="ECO:0000259" key="6">
    <source>
        <dbReference type="PROSITE" id="PS50887"/>
    </source>
</evidence>
<dbReference type="InterPro" id="IPR019734">
    <property type="entry name" value="TPR_rpt"/>
</dbReference>
<dbReference type="PANTHER" id="PTHR45138:SF6">
    <property type="entry name" value="DIGUANYLATE CYCLASE DGCN"/>
    <property type="match status" value="1"/>
</dbReference>